<dbReference type="Proteomes" id="UP000078560">
    <property type="component" value="Unassembled WGS sequence"/>
</dbReference>
<dbReference type="InterPro" id="IPR008780">
    <property type="entry name" value="Plasmodium_Vir"/>
</dbReference>
<dbReference type="AlphaFoldDB" id="A0A1A8WDP6"/>
<dbReference type="Pfam" id="PF05795">
    <property type="entry name" value="Plasmodium_Vir"/>
    <property type="match status" value="1"/>
</dbReference>
<feature type="transmembrane region" description="Helical" evidence="1">
    <location>
        <begin position="249"/>
        <end position="271"/>
    </location>
</feature>
<gene>
    <name evidence="2" type="ORF">POVCU2_0064890</name>
</gene>
<protein>
    <submittedName>
        <fullName evidence="2">PIR Superfamily Protein</fullName>
    </submittedName>
</protein>
<proteinExistence type="predicted"/>
<name>A0A1A8WDP6_PLAOA</name>
<accession>A0A1A8WDP6</accession>
<evidence type="ECO:0000313" key="2">
    <source>
        <dbReference type="EMBL" id="SBS91013.1"/>
    </source>
</evidence>
<keyword evidence="1" id="KW-1133">Transmembrane helix</keyword>
<keyword evidence="1" id="KW-0812">Transmembrane</keyword>
<sequence length="326" mass="38837">MREESYDFFKYFEDYIKYEKSVETEWNVPTYKNECMFDKRLYAPNLNELEVICAKFKCFHNSLFYSFSSDNKHNEYVQYLNFWVNYQLKDNKSLSTTVDSFYDNVKDISYTFDRKKKLEGNIYNISDEQFTNMKYLYDLYRNFYEILIINKVPTNKNNCLEYSQKCVKTYEDAIQKCPDDNTIFCQSLNVFKGKYEGINKKGSLKNCKENDLPPLPEYKAPTVDIRTSLEGQLSSMEQSDQTEHPSIPYFSYVIGFTGSFIGIFFTLLILYKYTPLRSKLFHTIIKGKQMRTNLEEAYNQELFLDNSELEHQNSENMSYNILYNST</sequence>
<dbReference type="EMBL" id="FLQU01001018">
    <property type="protein sequence ID" value="SBS91013.1"/>
    <property type="molecule type" value="Genomic_DNA"/>
</dbReference>
<organism evidence="2 3">
    <name type="scientific">Plasmodium ovale curtisi</name>
    <dbReference type="NCBI Taxonomy" id="864141"/>
    <lineage>
        <taxon>Eukaryota</taxon>
        <taxon>Sar</taxon>
        <taxon>Alveolata</taxon>
        <taxon>Apicomplexa</taxon>
        <taxon>Aconoidasida</taxon>
        <taxon>Haemosporida</taxon>
        <taxon>Plasmodiidae</taxon>
        <taxon>Plasmodium</taxon>
        <taxon>Plasmodium (Plasmodium)</taxon>
    </lineage>
</organism>
<evidence type="ECO:0000256" key="1">
    <source>
        <dbReference type="SAM" id="Phobius"/>
    </source>
</evidence>
<keyword evidence="1" id="KW-0472">Membrane</keyword>
<reference evidence="3" key="1">
    <citation type="submission" date="2016-05" db="EMBL/GenBank/DDBJ databases">
        <authorList>
            <person name="Naeem Raeece"/>
        </authorList>
    </citation>
    <scope>NUCLEOTIDE SEQUENCE [LARGE SCALE GENOMIC DNA]</scope>
</reference>
<evidence type="ECO:0000313" key="3">
    <source>
        <dbReference type="Proteomes" id="UP000078560"/>
    </source>
</evidence>